<protein>
    <submittedName>
        <fullName evidence="1">Uncharacterized protein</fullName>
    </submittedName>
</protein>
<name>A0A1R3I0F0_9ROSI</name>
<dbReference type="EMBL" id="AWUE01019118">
    <property type="protein sequence ID" value="OMO76056.1"/>
    <property type="molecule type" value="Genomic_DNA"/>
</dbReference>
<proteinExistence type="predicted"/>
<sequence length="51" mass="5677">MGISTDGNEKVSTTLFDEAAQDFINNINKKLNSVLSGKSFFQLDAIKRQNQ</sequence>
<reference evidence="2" key="1">
    <citation type="submission" date="2013-09" db="EMBL/GenBank/DDBJ databases">
        <title>Corchorus olitorius genome sequencing.</title>
        <authorList>
            <person name="Alam M."/>
            <person name="Haque M.S."/>
            <person name="Islam M.S."/>
            <person name="Emdad E.M."/>
            <person name="Islam M.M."/>
            <person name="Ahmed B."/>
            <person name="Halim A."/>
            <person name="Hossen Q.M.M."/>
            <person name="Hossain M.Z."/>
            <person name="Ahmed R."/>
            <person name="Khan M.M."/>
            <person name="Islam R."/>
            <person name="Rashid M.M."/>
            <person name="Khan S.A."/>
            <person name="Rahman M.S."/>
            <person name="Alam M."/>
            <person name="Yahiya A.S."/>
            <person name="Khan M.S."/>
            <person name="Azam M.S."/>
            <person name="Haque T."/>
            <person name="Lashkar M.Z.H."/>
            <person name="Akhand A.I."/>
            <person name="Morshed G."/>
            <person name="Roy S."/>
            <person name="Uddin K.S."/>
            <person name="Rabeya T."/>
            <person name="Hossain A.S."/>
            <person name="Chowdhury A."/>
            <person name="Snigdha A.R."/>
            <person name="Mortoza M.S."/>
            <person name="Matin S.A."/>
            <person name="Hoque S.M.E."/>
            <person name="Islam M.K."/>
            <person name="Roy D.K."/>
            <person name="Haider R."/>
            <person name="Moosa M.M."/>
            <person name="Elias S.M."/>
            <person name="Hasan A.M."/>
            <person name="Jahan S."/>
            <person name="Shafiuddin M."/>
            <person name="Mahmood N."/>
            <person name="Shommy N.S."/>
        </authorList>
    </citation>
    <scope>NUCLEOTIDE SEQUENCE [LARGE SCALE GENOMIC DNA]</scope>
    <source>
        <strain evidence="2">cv. O-4</strain>
    </source>
</reference>
<keyword evidence="2" id="KW-1185">Reference proteome</keyword>
<accession>A0A1R3I0F0</accession>
<dbReference type="Proteomes" id="UP000187203">
    <property type="component" value="Unassembled WGS sequence"/>
</dbReference>
<evidence type="ECO:0000313" key="1">
    <source>
        <dbReference type="EMBL" id="OMO76056.1"/>
    </source>
</evidence>
<dbReference type="AlphaFoldDB" id="A0A1R3I0F0"/>
<gene>
    <name evidence="1" type="ORF">COLO4_25685</name>
</gene>
<evidence type="ECO:0000313" key="2">
    <source>
        <dbReference type="Proteomes" id="UP000187203"/>
    </source>
</evidence>
<comment type="caution">
    <text evidence="1">The sequence shown here is derived from an EMBL/GenBank/DDBJ whole genome shotgun (WGS) entry which is preliminary data.</text>
</comment>
<organism evidence="1 2">
    <name type="scientific">Corchorus olitorius</name>
    <dbReference type="NCBI Taxonomy" id="93759"/>
    <lineage>
        <taxon>Eukaryota</taxon>
        <taxon>Viridiplantae</taxon>
        <taxon>Streptophyta</taxon>
        <taxon>Embryophyta</taxon>
        <taxon>Tracheophyta</taxon>
        <taxon>Spermatophyta</taxon>
        <taxon>Magnoliopsida</taxon>
        <taxon>eudicotyledons</taxon>
        <taxon>Gunneridae</taxon>
        <taxon>Pentapetalae</taxon>
        <taxon>rosids</taxon>
        <taxon>malvids</taxon>
        <taxon>Malvales</taxon>
        <taxon>Malvaceae</taxon>
        <taxon>Grewioideae</taxon>
        <taxon>Apeibeae</taxon>
        <taxon>Corchorus</taxon>
    </lineage>
</organism>